<evidence type="ECO:0000259" key="4">
    <source>
        <dbReference type="Pfam" id="PF18743"/>
    </source>
</evidence>
<protein>
    <recommendedName>
        <fullName evidence="4">REase AHJR-like domain-containing protein</fullName>
    </recommendedName>
</protein>
<keyword evidence="1" id="KW-1277">Toxin-antitoxin system</keyword>
<dbReference type="InterPro" id="IPR011335">
    <property type="entry name" value="Restrct_endonuc-II-like"/>
</dbReference>
<dbReference type="RefSeq" id="WP_189505302.1">
    <property type="nucleotide sequence ID" value="NZ_BMZQ01000002.1"/>
</dbReference>
<evidence type="ECO:0000256" key="1">
    <source>
        <dbReference type="ARBA" id="ARBA00022649"/>
    </source>
</evidence>
<dbReference type="GO" id="GO:0004540">
    <property type="term" value="F:RNA nuclease activity"/>
    <property type="evidence" value="ECO:0007669"/>
    <property type="project" value="InterPro"/>
</dbReference>
<dbReference type="SUPFAM" id="SSF52980">
    <property type="entry name" value="Restriction endonuclease-like"/>
    <property type="match status" value="1"/>
</dbReference>
<dbReference type="InterPro" id="IPR040902">
    <property type="entry name" value="AHJR-like"/>
</dbReference>
<name>A0A8J3GKY1_9HYPH</name>
<evidence type="ECO:0000256" key="2">
    <source>
        <dbReference type="ARBA" id="ARBA00022722"/>
    </source>
</evidence>
<dbReference type="GO" id="GO:0016787">
    <property type="term" value="F:hydrolase activity"/>
    <property type="evidence" value="ECO:0007669"/>
    <property type="project" value="UniProtKB-KW"/>
</dbReference>
<dbReference type="InterPro" id="IPR008201">
    <property type="entry name" value="HepT-like"/>
</dbReference>
<evidence type="ECO:0000256" key="3">
    <source>
        <dbReference type="ARBA" id="ARBA00022801"/>
    </source>
</evidence>
<organism evidence="5 6">
    <name type="scientific">Tianweitania populi</name>
    <dbReference type="NCBI Taxonomy" id="1607949"/>
    <lineage>
        <taxon>Bacteria</taxon>
        <taxon>Pseudomonadati</taxon>
        <taxon>Pseudomonadota</taxon>
        <taxon>Alphaproteobacteria</taxon>
        <taxon>Hyphomicrobiales</taxon>
        <taxon>Phyllobacteriaceae</taxon>
        <taxon>Tianweitania</taxon>
    </lineage>
</organism>
<sequence length="223" mass="24275">MLVAENTARDAEQAYLEGLQAQYERNGYRFVIHPRRPELPEFFASYEPDAIATNGSQNIAIEVKSHITPSAQQSIQKIRKLFEGRADWAFKVAYVGKTNGEAQSLPSLDPRAISEGMNSVEQLVEIGHLPMAFVAAWSLLEAALNSVGSDGHRHPRTPGTVVQTLAMNGFISDDVEKSLRSLIALRNRVVHGDLTAAPSPDDVRLVLDVVGTISQQSPSVSAS</sequence>
<dbReference type="EMBL" id="BMZQ01000002">
    <property type="protein sequence ID" value="GHD19074.1"/>
    <property type="molecule type" value="Genomic_DNA"/>
</dbReference>
<comment type="caution">
    <text evidence="5">The sequence shown here is derived from an EMBL/GenBank/DDBJ whole genome shotgun (WGS) entry which is preliminary data.</text>
</comment>
<keyword evidence="2" id="KW-0540">Nuclease</keyword>
<keyword evidence="3" id="KW-0378">Hydrolase</keyword>
<reference evidence="5" key="1">
    <citation type="journal article" date="2014" name="Int. J. Syst. Evol. Microbiol.">
        <title>Complete genome sequence of Corynebacterium casei LMG S-19264T (=DSM 44701T), isolated from a smear-ripened cheese.</title>
        <authorList>
            <consortium name="US DOE Joint Genome Institute (JGI-PGF)"/>
            <person name="Walter F."/>
            <person name="Albersmeier A."/>
            <person name="Kalinowski J."/>
            <person name="Ruckert C."/>
        </authorList>
    </citation>
    <scope>NUCLEOTIDE SEQUENCE</scope>
    <source>
        <strain evidence="5">KCTC 42249</strain>
    </source>
</reference>
<dbReference type="GO" id="GO:0110001">
    <property type="term" value="C:toxin-antitoxin complex"/>
    <property type="evidence" value="ECO:0007669"/>
    <property type="project" value="InterPro"/>
</dbReference>
<dbReference type="AlphaFoldDB" id="A0A8J3GKY1"/>
<dbReference type="Pfam" id="PF18743">
    <property type="entry name" value="AHJR-like"/>
    <property type="match status" value="1"/>
</dbReference>
<keyword evidence="6" id="KW-1185">Reference proteome</keyword>
<reference evidence="5" key="2">
    <citation type="submission" date="2020-09" db="EMBL/GenBank/DDBJ databases">
        <authorList>
            <person name="Sun Q."/>
            <person name="Kim S."/>
        </authorList>
    </citation>
    <scope>NUCLEOTIDE SEQUENCE</scope>
    <source>
        <strain evidence="5">KCTC 42249</strain>
    </source>
</reference>
<feature type="domain" description="REase AHJR-like" evidence="4">
    <location>
        <begin position="6"/>
        <end position="124"/>
    </location>
</feature>
<gene>
    <name evidence="5" type="ORF">GCM10016234_30290</name>
</gene>
<evidence type="ECO:0000313" key="5">
    <source>
        <dbReference type="EMBL" id="GHD19074.1"/>
    </source>
</evidence>
<evidence type="ECO:0000313" key="6">
    <source>
        <dbReference type="Proteomes" id="UP000630142"/>
    </source>
</evidence>
<accession>A0A8J3GKY1</accession>
<dbReference type="Pfam" id="PF01934">
    <property type="entry name" value="HepT-like"/>
    <property type="match status" value="1"/>
</dbReference>
<dbReference type="Proteomes" id="UP000630142">
    <property type="component" value="Unassembled WGS sequence"/>
</dbReference>
<proteinExistence type="predicted"/>